<sequence length="544" mass="59367">MELTRRELIAAFLGQAVAAGACQRSRPRAPVPGALVDRAMETGHRLRGGPLPRAEGAEPVEVLIVGAGVAGLSAAWRLAAAGVKDVRVVELEDEAGGTSRSGRNAVSSFPWGAHYLPAPLTEQGAVLRLLRELGFVSGMDAEGYPVFPEELLIREPDERLFYKGAWYEGLYLRAGASGADVAELARFEARMNAFAAARDAKGRKAFAVPSALSSDDVEWTALDAVTMAQWLEAEGFRSPRLKWLVDYACRDDYGATAEGVSAWAGIWYFAARQDGKGERSEGFLSWPEGNGRLVRHLLGSLDPRQVERQVLVHTVEPGADGCRVEALEAGTGKPRAFQARQVVFAGPRFVAAHVVAPWRQRRPEWMGAFTYGPWVVANLTLSSPPQSHGFPLAWDNVFYESRSLGYVAATHQVLRQDDSGPTVLTWYLPMAGLDVKAERERVLAASYADWEGLVMADMLPAHPGIAAQAQRLEVMRWGHAMIRPTPGFMWGPARFAAQESLGRTLHFAHTDLGGMALFEEANWFGVKAAERVLAELGRPQASWL</sequence>
<dbReference type="SUPFAM" id="SSF51905">
    <property type="entry name" value="FAD/NAD(P)-binding domain"/>
    <property type="match status" value="1"/>
</dbReference>
<dbReference type="GO" id="GO:0016491">
    <property type="term" value="F:oxidoreductase activity"/>
    <property type="evidence" value="ECO:0007669"/>
    <property type="project" value="TreeGrafter"/>
</dbReference>
<name>A0A1I0I3S4_9BACT</name>
<dbReference type="PANTHER" id="PTHR42923">
    <property type="entry name" value="PROTOPORPHYRINOGEN OXIDASE"/>
    <property type="match status" value="1"/>
</dbReference>
<dbReference type="RefSeq" id="WP_177233601.1">
    <property type="nucleotide sequence ID" value="NZ_FOIJ01000005.1"/>
</dbReference>
<proteinExistence type="predicted"/>
<gene>
    <name evidence="1" type="ORF">SAMN05443639_105247</name>
</gene>
<organism evidence="1 2">
    <name type="scientific">Stigmatella erecta</name>
    <dbReference type="NCBI Taxonomy" id="83460"/>
    <lineage>
        <taxon>Bacteria</taxon>
        <taxon>Pseudomonadati</taxon>
        <taxon>Myxococcota</taxon>
        <taxon>Myxococcia</taxon>
        <taxon>Myxococcales</taxon>
        <taxon>Cystobacterineae</taxon>
        <taxon>Archangiaceae</taxon>
        <taxon>Stigmatella</taxon>
    </lineage>
</organism>
<accession>A0A1I0I3S4</accession>
<dbReference type="Gene3D" id="3.50.50.60">
    <property type="entry name" value="FAD/NAD(P)-binding domain"/>
    <property type="match status" value="1"/>
</dbReference>
<evidence type="ECO:0000313" key="2">
    <source>
        <dbReference type="Proteomes" id="UP000199181"/>
    </source>
</evidence>
<dbReference type="Proteomes" id="UP000199181">
    <property type="component" value="Unassembled WGS sequence"/>
</dbReference>
<reference evidence="2" key="1">
    <citation type="submission" date="2016-10" db="EMBL/GenBank/DDBJ databases">
        <authorList>
            <person name="Varghese N."/>
            <person name="Submissions S."/>
        </authorList>
    </citation>
    <scope>NUCLEOTIDE SEQUENCE [LARGE SCALE GENOMIC DNA]</scope>
    <source>
        <strain evidence="2">DSM 16858</strain>
    </source>
</reference>
<keyword evidence="2" id="KW-1185">Reference proteome</keyword>
<dbReference type="PROSITE" id="PS51257">
    <property type="entry name" value="PROKAR_LIPOPROTEIN"/>
    <property type="match status" value="1"/>
</dbReference>
<dbReference type="AlphaFoldDB" id="A0A1I0I3S4"/>
<dbReference type="EMBL" id="FOIJ01000005">
    <property type="protein sequence ID" value="SET90441.1"/>
    <property type="molecule type" value="Genomic_DNA"/>
</dbReference>
<dbReference type="InterPro" id="IPR050464">
    <property type="entry name" value="Zeta_carotene_desat/Oxidored"/>
</dbReference>
<dbReference type="InterPro" id="IPR036188">
    <property type="entry name" value="FAD/NAD-bd_sf"/>
</dbReference>
<protein>
    <submittedName>
        <fullName evidence="1">Flavin containing amine oxidoreductase</fullName>
    </submittedName>
</protein>
<dbReference type="Pfam" id="PF13450">
    <property type="entry name" value="NAD_binding_8"/>
    <property type="match status" value="1"/>
</dbReference>
<evidence type="ECO:0000313" key="1">
    <source>
        <dbReference type="EMBL" id="SET90441.1"/>
    </source>
</evidence>
<dbReference type="PANTHER" id="PTHR42923:SF39">
    <property type="entry name" value="AMINO OXIDASE"/>
    <property type="match status" value="1"/>
</dbReference>